<name>A0A914UYJ9_9BILA</name>
<evidence type="ECO:0000313" key="1">
    <source>
        <dbReference type="Proteomes" id="UP000887566"/>
    </source>
</evidence>
<dbReference type="AlphaFoldDB" id="A0A914UYJ9"/>
<dbReference type="WBParaSite" id="PSAMB.scaffold13176size2398.g35329.t1">
    <property type="protein sequence ID" value="PSAMB.scaffold13176size2398.g35329.t1"/>
    <property type="gene ID" value="PSAMB.scaffold13176size2398.g35329"/>
</dbReference>
<keyword evidence="1" id="KW-1185">Reference proteome</keyword>
<protein>
    <submittedName>
        <fullName evidence="2">Uncharacterized protein</fullName>
    </submittedName>
</protein>
<evidence type="ECO:0000313" key="2">
    <source>
        <dbReference type="WBParaSite" id="PSAMB.scaffold13176size2398.g35329.t1"/>
    </source>
</evidence>
<accession>A0A914UYJ9</accession>
<dbReference type="Proteomes" id="UP000887566">
    <property type="component" value="Unplaced"/>
</dbReference>
<organism evidence="1 2">
    <name type="scientific">Plectus sambesii</name>
    <dbReference type="NCBI Taxonomy" id="2011161"/>
    <lineage>
        <taxon>Eukaryota</taxon>
        <taxon>Metazoa</taxon>
        <taxon>Ecdysozoa</taxon>
        <taxon>Nematoda</taxon>
        <taxon>Chromadorea</taxon>
        <taxon>Plectida</taxon>
        <taxon>Plectina</taxon>
        <taxon>Plectoidea</taxon>
        <taxon>Plectidae</taxon>
        <taxon>Plectus</taxon>
    </lineage>
</organism>
<proteinExistence type="predicted"/>
<reference evidence="2" key="1">
    <citation type="submission" date="2022-11" db="UniProtKB">
        <authorList>
            <consortium name="WormBaseParasite"/>
        </authorList>
    </citation>
    <scope>IDENTIFICATION</scope>
</reference>
<sequence>MKTLQRRSSINYKRPQSTISAVAGLPARPALTTGSKHSATLSYVHDPAKFFVQFDDEQQALRQLYDTLASLY</sequence>